<protein>
    <submittedName>
        <fullName evidence="1">Uncharacterized protein</fullName>
    </submittedName>
</protein>
<evidence type="ECO:0000313" key="1">
    <source>
        <dbReference type="EMBL" id="HIV04451.1"/>
    </source>
</evidence>
<proteinExistence type="predicted"/>
<accession>A0A9D1T274</accession>
<sequence length="168" mass="18312">MQNIEQEDFSDIEAMLEALRPVAPSERFFAAVANALDAPENTLRLPAARGHALRFPLRRTATSAALLIGAVGLGVWGYSSLAEKSGGNAVVAGTGHENSVCDFHLVNMERRVNSVTPVGFVAGEDGSVSRRVRYSYTDESWWKDDETGAAFVELRPHEEIVSMELAVY</sequence>
<name>A0A9D1T274_9BACT</name>
<organism evidence="1 2">
    <name type="scientific">Candidatus Spyradosoma merdigallinarum</name>
    <dbReference type="NCBI Taxonomy" id="2840950"/>
    <lineage>
        <taxon>Bacteria</taxon>
        <taxon>Pseudomonadati</taxon>
        <taxon>Verrucomicrobiota</taxon>
        <taxon>Opitutia</taxon>
        <taxon>Opitutia incertae sedis</taxon>
        <taxon>Candidatus Spyradosoma</taxon>
    </lineage>
</organism>
<evidence type="ECO:0000313" key="2">
    <source>
        <dbReference type="Proteomes" id="UP000886812"/>
    </source>
</evidence>
<reference evidence="1" key="2">
    <citation type="journal article" date="2021" name="PeerJ">
        <title>Extensive microbial diversity within the chicken gut microbiome revealed by metagenomics and culture.</title>
        <authorList>
            <person name="Gilroy R."/>
            <person name="Ravi A."/>
            <person name="Getino M."/>
            <person name="Pursley I."/>
            <person name="Horton D.L."/>
            <person name="Alikhan N.F."/>
            <person name="Baker D."/>
            <person name="Gharbi K."/>
            <person name="Hall N."/>
            <person name="Watson M."/>
            <person name="Adriaenssens E.M."/>
            <person name="Foster-Nyarko E."/>
            <person name="Jarju S."/>
            <person name="Secka A."/>
            <person name="Antonio M."/>
            <person name="Oren A."/>
            <person name="Chaudhuri R.R."/>
            <person name="La Ragione R."/>
            <person name="Hildebrand F."/>
            <person name="Pallen M.J."/>
        </authorList>
    </citation>
    <scope>NUCLEOTIDE SEQUENCE</scope>
    <source>
        <strain evidence="1">10669</strain>
    </source>
</reference>
<reference evidence="1" key="1">
    <citation type="submission" date="2020-10" db="EMBL/GenBank/DDBJ databases">
        <authorList>
            <person name="Gilroy R."/>
        </authorList>
    </citation>
    <scope>NUCLEOTIDE SEQUENCE</scope>
    <source>
        <strain evidence="1">10669</strain>
    </source>
</reference>
<gene>
    <name evidence="1" type="ORF">IAC75_04795</name>
</gene>
<comment type="caution">
    <text evidence="1">The sequence shown here is derived from an EMBL/GenBank/DDBJ whole genome shotgun (WGS) entry which is preliminary data.</text>
</comment>
<dbReference type="EMBL" id="DVOG01000127">
    <property type="protein sequence ID" value="HIV04451.1"/>
    <property type="molecule type" value="Genomic_DNA"/>
</dbReference>
<dbReference type="AlphaFoldDB" id="A0A9D1T274"/>
<dbReference type="Proteomes" id="UP000886812">
    <property type="component" value="Unassembled WGS sequence"/>
</dbReference>